<dbReference type="WBParaSite" id="JU765_v2.g19806.t1">
    <property type="protein sequence ID" value="JU765_v2.g19806.t1"/>
    <property type="gene ID" value="JU765_v2.g19806"/>
</dbReference>
<name>A0AC34QVZ1_9BILA</name>
<evidence type="ECO:0000313" key="2">
    <source>
        <dbReference type="WBParaSite" id="JU765_v2.g19806.t1"/>
    </source>
</evidence>
<proteinExistence type="predicted"/>
<evidence type="ECO:0000313" key="1">
    <source>
        <dbReference type="Proteomes" id="UP000887576"/>
    </source>
</evidence>
<protein>
    <submittedName>
        <fullName evidence="2">Methyltransferase domain-containing protein</fullName>
    </submittedName>
</protein>
<dbReference type="Proteomes" id="UP000887576">
    <property type="component" value="Unplaced"/>
</dbReference>
<sequence length="843" mass="97015">MAVLSKFFAKFLGLDVVPANCYETIHVWNPSCTNSLVDIIPNGFKFCLKTYAMFYLISNIVRKGDPRKIDYKRLIKDILRSSTFLTMNMVYLLYFICWHYHRLGFITWPTVSFLPSIIASFLAILIENPNRRPMLALYLTNLASETFYRQLVNHGYLRFIKNGECLVFGIGLMIVTYFYKKYGEKAGEMTKLIKFTHHLDNEKNVLDLKTLHPTIRLWLNFIRKGYTKHNLCEHANSCASIALESGLRNFSYGLMASMALAFLKSIRTPTKLFKNLVNSGNLGLPAFFAALPVMYHLVECGLTRLFNKKCQMIPIIAAGASSSAMVFFPNTSIAMYFLWKGIEMIYFKMAENNLAPRFKYGDILLYALSTGFVLGNVIVEPHAVRKGYLNFLRGLTGDRLDLFNRNIFTKFGFDSNRYYPDFVPNLDLVHQMADDPDFEPTTSSFSDVAVFLKRYQLLFQYPLKDFFKENVHSTFEMAFPEVSKMSAEELLKQMDDQKVDFPELNQFLQQKSKIMLDSPCFVQPFDEIVLPKSIFKGITAKKEQEIRYFAKLIKEYAEINNIKTIVDIGCGKGYLLKILSRFGFNIIGFDGNKELIESARKLHDESAIFVHHFITSESEKLIKSFAIERGPIGIISLHGCGDLQQTITKIYTKLDPSLAPLLLTVGCCYHKRNFENNGWAFSKTIPEILEKAKLIITRPALRLACDLDVNRFISDSKQLERHQNALFFKAIAEKIDPDLSLRNAKLQNWEDFIRIYEKKENSTKNSEFMTKENLEQLLKIYEPFKQTILKYSIMQSLLQPILESLVIGDAYFYLQESGAKAKISSVFPKNVSSKNKVIIAYRQ</sequence>
<organism evidence="1 2">
    <name type="scientific">Panagrolaimus sp. JU765</name>
    <dbReference type="NCBI Taxonomy" id="591449"/>
    <lineage>
        <taxon>Eukaryota</taxon>
        <taxon>Metazoa</taxon>
        <taxon>Ecdysozoa</taxon>
        <taxon>Nematoda</taxon>
        <taxon>Chromadorea</taxon>
        <taxon>Rhabditida</taxon>
        <taxon>Tylenchina</taxon>
        <taxon>Panagrolaimomorpha</taxon>
        <taxon>Panagrolaimoidea</taxon>
        <taxon>Panagrolaimidae</taxon>
        <taxon>Panagrolaimus</taxon>
    </lineage>
</organism>
<reference evidence="2" key="1">
    <citation type="submission" date="2022-11" db="UniProtKB">
        <authorList>
            <consortium name="WormBaseParasite"/>
        </authorList>
    </citation>
    <scope>IDENTIFICATION</scope>
</reference>
<accession>A0AC34QVZ1</accession>